<accession>L0A5D6</accession>
<dbReference type="Proteomes" id="UP000010467">
    <property type="component" value="Chromosome"/>
</dbReference>
<organism evidence="1 2">
    <name type="scientific">Deinococcus peraridilitoris (strain DSM 19664 / LMG 22246 / CIP 109416 / KR-200)</name>
    <dbReference type="NCBI Taxonomy" id="937777"/>
    <lineage>
        <taxon>Bacteria</taxon>
        <taxon>Thermotogati</taxon>
        <taxon>Deinococcota</taxon>
        <taxon>Deinococci</taxon>
        <taxon>Deinococcales</taxon>
        <taxon>Deinococcaceae</taxon>
        <taxon>Deinococcus</taxon>
    </lineage>
</organism>
<evidence type="ECO:0000313" key="1">
    <source>
        <dbReference type="EMBL" id="AFZ68634.1"/>
    </source>
</evidence>
<dbReference type="AlphaFoldDB" id="L0A5D6"/>
<proteinExistence type="predicted"/>
<dbReference type="OrthoDB" id="59811at2"/>
<dbReference type="PATRIC" id="fig|937777.3.peg.3206"/>
<reference evidence="2" key="1">
    <citation type="submission" date="2012-03" db="EMBL/GenBank/DDBJ databases">
        <title>Complete sequence of chromosome of Deinococcus peraridilitoris DSM 19664.</title>
        <authorList>
            <person name="Lucas S."/>
            <person name="Copeland A."/>
            <person name="Lapidus A."/>
            <person name="Glavina del Rio T."/>
            <person name="Dalin E."/>
            <person name="Tice H."/>
            <person name="Bruce D."/>
            <person name="Goodwin L."/>
            <person name="Pitluck S."/>
            <person name="Peters L."/>
            <person name="Mikhailova N."/>
            <person name="Lu M."/>
            <person name="Kyrpides N."/>
            <person name="Mavromatis K."/>
            <person name="Ivanova N."/>
            <person name="Brettin T."/>
            <person name="Detter J.C."/>
            <person name="Han C."/>
            <person name="Larimer F."/>
            <person name="Land M."/>
            <person name="Hauser L."/>
            <person name="Markowitz V."/>
            <person name="Cheng J.-F."/>
            <person name="Hugenholtz P."/>
            <person name="Woyke T."/>
            <person name="Wu D."/>
            <person name="Pukall R."/>
            <person name="Steenblock K."/>
            <person name="Brambilla E."/>
            <person name="Klenk H.-P."/>
            <person name="Eisen J.A."/>
        </authorList>
    </citation>
    <scope>NUCLEOTIDE SEQUENCE [LARGE SCALE GENOMIC DNA]</scope>
    <source>
        <strain evidence="2">DSM 19664 / LMG 22246 / CIP 109416 / KR-200</strain>
    </source>
</reference>
<dbReference type="HOGENOM" id="CLU_1007306_0_0_0"/>
<protein>
    <submittedName>
        <fullName evidence="1">Uncharacterized protein</fullName>
    </submittedName>
</protein>
<sequence>MTTVTELTPRFPKAAPFLARFLPRSKAAYWGLNASFCDLHAFLRHLHDTGWYGYLHAQLHEQDAHVLIFEGRAVAACSGQHTGELALGDLLNLFVAGAPLCAYSLEHDIAHALSGVGSRAWKFNLTEDFTGLHAGSDGASFYVGGQVVASMPVTMPYEGAFPAPLRPQTLILPKSLAGWAHHNYALTLRGRDALNPITPTHLHFRQQYGVGGTSLMKALSEGLTPAEYALRSDAALHEMEPLLSELVKNGFLKAAGS</sequence>
<dbReference type="KEGG" id="dpd:Deipe_3191"/>
<dbReference type="STRING" id="937777.Deipe_3191"/>
<gene>
    <name evidence="1" type="ordered locus">Deipe_3191</name>
</gene>
<name>L0A5D6_DEIPD</name>
<keyword evidence="2" id="KW-1185">Reference proteome</keyword>
<evidence type="ECO:0000313" key="2">
    <source>
        <dbReference type="Proteomes" id="UP000010467"/>
    </source>
</evidence>
<dbReference type="EMBL" id="CP003382">
    <property type="protein sequence ID" value="AFZ68634.1"/>
    <property type="molecule type" value="Genomic_DNA"/>
</dbReference>